<keyword evidence="2" id="KW-1185">Reference proteome</keyword>
<proteinExistence type="predicted"/>
<dbReference type="OMA" id="RRISWEM"/>
<protein>
    <submittedName>
        <fullName evidence="1">Uncharacterized protein</fullName>
    </submittedName>
</protein>
<dbReference type="PANTHER" id="PTHR13554:SF10">
    <property type="entry name" value="26S PROTEASOME NON-ATPASE REGULATORY SUBUNIT 5"/>
    <property type="match status" value="1"/>
</dbReference>
<dbReference type="GO" id="GO:0043248">
    <property type="term" value="P:proteasome assembly"/>
    <property type="evidence" value="ECO:0007669"/>
    <property type="project" value="InterPro"/>
</dbReference>
<dbReference type="EMBL" id="AGNL01004835">
    <property type="protein sequence ID" value="EJK73103.1"/>
    <property type="molecule type" value="Genomic_DNA"/>
</dbReference>
<dbReference type="Pfam" id="PF10508">
    <property type="entry name" value="Proteasom_PSMB"/>
    <property type="match status" value="1"/>
</dbReference>
<evidence type="ECO:0000313" key="1">
    <source>
        <dbReference type="EMBL" id="EJK73103.1"/>
    </source>
</evidence>
<dbReference type="GO" id="GO:0005829">
    <property type="term" value="C:cytosol"/>
    <property type="evidence" value="ECO:0007669"/>
    <property type="project" value="TreeGrafter"/>
</dbReference>
<gene>
    <name evidence="1" type="ORF">THAOC_05294</name>
</gene>
<organism evidence="1 2">
    <name type="scientific">Thalassiosira oceanica</name>
    <name type="common">Marine diatom</name>
    <dbReference type="NCBI Taxonomy" id="159749"/>
    <lineage>
        <taxon>Eukaryota</taxon>
        <taxon>Sar</taxon>
        <taxon>Stramenopiles</taxon>
        <taxon>Ochrophyta</taxon>
        <taxon>Bacillariophyta</taxon>
        <taxon>Coscinodiscophyceae</taxon>
        <taxon>Thalassiosirophycidae</taxon>
        <taxon>Thalassiosirales</taxon>
        <taxon>Thalassiosiraceae</taxon>
        <taxon>Thalassiosira</taxon>
    </lineage>
</organism>
<sequence length="523" mass="57798">MDERLTSLVELLSADARGRADVEALLGRVENIDDELDELVSLLVDRVFGDRQDDGSLSVLTYLVERNPNLYLARTSRKIRDVVRARELPFLFITDNLLLQLAKLIVGPDSDNQTSASVDARDALFRLCAEPYRQQSIQNTKQTLGNLENLWQYLLNQKDAAARRKSSSSVIRILSFMVDLCMLGGDVFALADEGGEASVMGKLITLVSSKEDPLMQASALDQLGRLAAFPMTNERASFLLGNKSLHNCLFALIEADLINGEAALRVITDICGVGINAPVSLDADTRKQFTDLLRKLHLRLQNTHPYGELEQLSYINAVSSLVTASLTPGSSSDSETIMNDSRLISGWLSLQSLTRPRLKGVTLSSLAQAIEPSMRLSNPGDDPSARPSDRMVIKLLQTFGEANDHRDPTELLIASAKAPFIEERLGSVDVIRALSMRGASLRMMLLYNGGTEGCTFVDWLMDEENDPTREGKKAKYELISSMLECNSTIIEGVLPSAVVRELLEWKKGGPSHRRRISWEMATQ</sequence>
<evidence type="ECO:0000313" key="2">
    <source>
        <dbReference type="Proteomes" id="UP000266841"/>
    </source>
</evidence>
<reference evidence="1 2" key="1">
    <citation type="journal article" date="2012" name="Genome Biol.">
        <title>Genome and low-iron response of an oceanic diatom adapted to chronic iron limitation.</title>
        <authorList>
            <person name="Lommer M."/>
            <person name="Specht M."/>
            <person name="Roy A.S."/>
            <person name="Kraemer L."/>
            <person name="Andreson R."/>
            <person name="Gutowska M.A."/>
            <person name="Wolf J."/>
            <person name="Bergner S.V."/>
            <person name="Schilhabel M.B."/>
            <person name="Klostermeier U.C."/>
            <person name="Beiko R.G."/>
            <person name="Rosenstiel P."/>
            <person name="Hippler M."/>
            <person name="Laroche J."/>
        </authorList>
    </citation>
    <scope>NUCLEOTIDE SEQUENCE [LARGE SCALE GENOMIC DNA]</scope>
    <source>
        <strain evidence="1 2">CCMP1005</strain>
    </source>
</reference>
<name>K0T365_THAOC</name>
<comment type="caution">
    <text evidence="1">The sequence shown here is derived from an EMBL/GenBank/DDBJ whole genome shotgun (WGS) entry which is preliminary data.</text>
</comment>
<dbReference type="Proteomes" id="UP000266841">
    <property type="component" value="Unassembled WGS sequence"/>
</dbReference>
<dbReference type="OrthoDB" id="10250600at2759"/>
<dbReference type="InterPro" id="IPR019538">
    <property type="entry name" value="PSMD5"/>
</dbReference>
<accession>K0T365</accession>
<dbReference type="PANTHER" id="PTHR13554">
    <property type="entry name" value="26S PROTEASOME NON-ATPASE REGULATORY SUBUNIT 5-RELATED"/>
    <property type="match status" value="1"/>
</dbReference>
<dbReference type="AlphaFoldDB" id="K0T365"/>
<dbReference type="eggNOG" id="ENOG502QY7P">
    <property type="taxonomic scope" value="Eukaryota"/>
</dbReference>